<protein>
    <submittedName>
        <fullName evidence="2">Uncharacterized protein</fullName>
    </submittedName>
</protein>
<feature type="region of interest" description="Disordered" evidence="1">
    <location>
        <begin position="156"/>
        <end position="288"/>
    </location>
</feature>
<evidence type="ECO:0000313" key="3">
    <source>
        <dbReference type="Proteomes" id="UP000620124"/>
    </source>
</evidence>
<feature type="compositionally biased region" description="Polar residues" evidence="1">
    <location>
        <begin position="272"/>
        <end position="288"/>
    </location>
</feature>
<accession>A0A8H7DCF3</accession>
<dbReference type="AlphaFoldDB" id="A0A8H7DCF3"/>
<dbReference type="Proteomes" id="UP000620124">
    <property type="component" value="Unassembled WGS sequence"/>
</dbReference>
<organism evidence="2 3">
    <name type="scientific">Mycena venus</name>
    <dbReference type="NCBI Taxonomy" id="2733690"/>
    <lineage>
        <taxon>Eukaryota</taxon>
        <taxon>Fungi</taxon>
        <taxon>Dikarya</taxon>
        <taxon>Basidiomycota</taxon>
        <taxon>Agaricomycotina</taxon>
        <taxon>Agaricomycetes</taxon>
        <taxon>Agaricomycetidae</taxon>
        <taxon>Agaricales</taxon>
        <taxon>Marasmiineae</taxon>
        <taxon>Mycenaceae</taxon>
        <taxon>Mycena</taxon>
    </lineage>
</organism>
<feature type="region of interest" description="Disordered" evidence="1">
    <location>
        <begin position="89"/>
        <end position="109"/>
    </location>
</feature>
<name>A0A8H7DCF3_9AGAR</name>
<reference evidence="2" key="1">
    <citation type="submission" date="2020-05" db="EMBL/GenBank/DDBJ databases">
        <title>Mycena genomes resolve the evolution of fungal bioluminescence.</title>
        <authorList>
            <person name="Tsai I.J."/>
        </authorList>
    </citation>
    <scope>NUCLEOTIDE SEQUENCE</scope>
    <source>
        <strain evidence="2">CCC161011</strain>
    </source>
</reference>
<comment type="caution">
    <text evidence="2">The sequence shown here is derived from an EMBL/GenBank/DDBJ whole genome shotgun (WGS) entry which is preliminary data.</text>
</comment>
<sequence>MAAYGGTYKGVLTNYAITISPVMNFTQWTLQGRRTSYRSATGGALADMGVTLELMDDLYYYARQLMRELAERPVAGWDKGEIAGLLAGSDEHTEKQGGPPTPLVNEDGDLLPRLPLVPWSDDRMTKLQVRGPQMENIPCLAPGETVPEMVTLRVEEEKSRFPRTEEEAADEERNIGGSGGPQGMPASFAQTMPSSNALFAHPNAHPATAFPPPPNYTSSSHPSSGPSATWTGPPQSFGQSQAPPHYQSAFGGGGSQSAGNNSIYSSMHAPHNSFQPTSSFHGPASTAHSYSNIPDDPLMLSLGLPGSSTQF</sequence>
<feature type="compositionally biased region" description="Low complexity" evidence="1">
    <location>
        <begin position="216"/>
        <end position="227"/>
    </location>
</feature>
<feature type="compositionally biased region" description="Basic and acidic residues" evidence="1">
    <location>
        <begin position="156"/>
        <end position="174"/>
    </location>
</feature>
<evidence type="ECO:0000313" key="2">
    <source>
        <dbReference type="EMBL" id="KAF7369280.1"/>
    </source>
</evidence>
<feature type="compositionally biased region" description="Polar residues" evidence="1">
    <location>
        <begin position="228"/>
        <end position="242"/>
    </location>
</feature>
<proteinExistence type="predicted"/>
<gene>
    <name evidence="2" type="ORF">MVEN_00255800</name>
</gene>
<evidence type="ECO:0000256" key="1">
    <source>
        <dbReference type="SAM" id="MobiDB-lite"/>
    </source>
</evidence>
<keyword evidence="3" id="KW-1185">Reference proteome</keyword>
<feature type="compositionally biased region" description="Polar residues" evidence="1">
    <location>
        <begin position="188"/>
        <end position="197"/>
    </location>
</feature>
<dbReference type="EMBL" id="JACAZI010000002">
    <property type="protein sequence ID" value="KAF7369280.1"/>
    <property type="molecule type" value="Genomic_DNA"/>
</dbReference>